<evidence type="ECO:0000313" key="2">
    <source>
        <dbReference type="EMBL" id="KAK9766850.1"/>
    </source>
</evidence>
<feature type="chain" id="PRO_5047482983" evidence="1">
    <location>
        <begin position="23"/>
        <end position="88"/>
    </location>
</feature>
<comment type="caution">
    <text evidence="2">The sequence shown here is derived from an EMBL/GenBank/DDBJ whole genome shotgun (WGS) entry which is preliminary data.</text>
</comment>
<dbReference type="Proteomes" id="UP001479436">
    <property type="component" value="Unassembled WGS sequence"/>
</dbReference>
<evidence type="ECO:0000256" key="1">
    <source>
        <dbReference type="SAM" id="SignalP"/>
    </source>
</evidence>
<proteinExistence type="predicted"/>
<protein>
    <submittedName>
        <fullName evidence="2">Uncharacterized protein</fullName>
    </submittedName>
</protein>
<feature type="signal peptide" evidence="1">
    <location>
        <begin position="1"/>
        <end position="22"/>
    </location>
</feature>
<sequence length="88" mass="9658">MMIRSLRILCLSALLLAGQVVGDDVNSVCSVYGFKVSFSKIKECCLQNMGGSNFQGNHLICTLPTVNEGLFRRCVKKLGYATSVDCEY</sequence>
<keyword evidence="3" id="KW-1185">Reference proteome</keyword>
<name>A0ABR2WZ99_9FUNG</name>
<accession>A0ABR2WZ99</accession>
<gene>
    <name evidence="2" type="ORF">K7432_003746</name>
</gene>
<dbReference type="EMBL" id="JASJQH010000118">
    <property type="protein sequence ID" value="KAK9766850.1"/>
    <property type="molecule type" value="Genomic_DNA"/>
</dbReference>
<organism evidence="2 3">
    <name type="scientific">Basidiobolus ranarum</name>
    <dbReference type="NCBI Taxonomy" id="34480"/>
    <lineage>
        <taxon>Eukaryota</taxon>
        <taxon>Fungi</taxon>
        <taxon>Fungi incertae sedis</taxon>
        <taxon>Zoopagomycota</taxon>
        <taxon>Entomophthoromycotina</taxon>
        <taxon>Basidiobolomycetes</taxon>
        <taxon>Basidiobolales</taxon>
        <taxon>Basidiobolaceae</taxon>
        <taxon>Basidiobolus</taxon>
    </lineage>
</organism>
<evidence type="ECO:0000313" key="3">
    <source>
        <dbReference type="Proteomes" id="UP001479436"/>
    </source>
</evidence>
<keyword evidence="1" id="KW-0732">Signal</keyword>
<reference evidence="2 3" key="1">
    <citation type="submission" date="2023-04" db="EMBL/GenBank/DDBJ databases">
        <title>Genome of Basidiobolus ranarum AG-B5.</title>
        <authorList>
            <person name="Stajich J.E."/>
            <person name="Carter-House D."/>
            <person name="Gryganskyi A."/>
        </authorList>
    </citation>
    <scope>NUCLEOTIDE SEQUENCE [LARGE SCALE GENOMIC DNA]</scope>
    <source>
        <strain evidence="2 3">AG-B5</strain>
    </source>
</reference>